<evidence type="ECO:0000256" key="13">
    <source>
        <dbReference type="ARBA" id="ARBA00046149"/>
    </source>
</evidence>
<dbReference type="PRINTS" id="PR01224">
    <property type="entry name" value="DELTATUBULIN"/>
</dbReference>
<evidence type="ECO:0000256" key="12">
    <source>
        <dbReference type="ARBA" id="ARBA00030594"/>
    </source>
</evidence>
<evidence type="ECO:0000256" key="2">
    <source>
        <dbReference type="ARBA" id="ARBA00004123"/>
    </source>
</evidence>
<feature type="compositionally biased region" description="Low complexity" evidence="15">
    <location>
        <begin position="390"/>
        <end position="415"/>
    </location>
</feature>
<keyword evidence="11" id="KW-0966">Cell projection</keyword>
<dbReference type="SMART" id="SM00864">
    <property type="entry name" value="Tubulin"/>
    <property type="match status" value="1"/>
</dbReference>
<evidence type="ECO:0000256" key="11">
    <source>
        <dbReference type="ARBA" id="ARBA00023273"/>
    </source>
</evidence>
<dbReference type="Proteomes" id="UP000239649">
    <property type="component" value="Unassembled WGS sequence"/>
</dbReference>
<dbReference type="InterPro" id="IPR002967">
    <property type="entry name" value="Delta_tubulin"/>
</dbReference>
<dbReference type="SUPFAM" id="SSF55307">
    <property type="entry name" value="Tubulin C-terminal domain-like"/>
    <property type="match status" value="1"/>
</dbReference>
<feature type="compositionally biased region" description="Gly residues" evidence="15">
    <location>
        <begin position="416"/>
        <end position="427"/>
    </location>
</feature>
<evidence type="ECO:0000256" key="9">
    <source>
        <dbReference type="ARBA" id="ARBA00023134"/>
    </source>
</evidence>
<dbReference type="Pfam" id="PF00091">
    <property type="entry name" value="Tubulin"/>
    <property type="match status" value="1"/>
</dbReference>
<dbReference type="GO" id="GO:0005634">
    <property type="term" value="C:nucleus"/>
    <property type="evidence" value="ECO:0007669"/>
    <property type="project" value="UniProtKB-SubCell"/>
</dbReference>
<dbReference type="GO" id="GO:0005874">
    <property type="term" value="C:microtubule"/>
    <property type="evidence" value="ECO:0007669"/>
    <property type="project" value="UniProtKB-KW"/>
</dbReference>
<evidence type="ECO:0000256" key="4">
    <source>
        <dbReference type="ARBA" id="ARBA00009636"/>
    </source>
</evidence>
<dbReference type="InterPro" id="IPR000217">
    <property type="entry name" value="Tubulin"/>
</dbReference>
<dbReference type="InterPro" id="IPR023123">
    <property type="entry name" value="Tubulin_C"/>
</dbReference>
<dbReference type="OrthoDB" id="10250004at2759"/>
<evidence type="ECO:0000256" key="5">
    <source>
        <dbReference type="ARBA" id="ARBA00014184"/>
    </source>
</evidence>
<proteinExistence type="inferred from homology"/>
<keyword evidence="10" id="KW-0539">Nucleus</keyword>
<reference evidence="17 18" key="1">
    <citation type="journal article" date="2018" name="Plant J.">
        <title>Genome sequences of Chlorella sorokiniana UTEX 1602 and Micractinium conductrix SAG 241.80: implications to maltose excretion by a green alga.</title>
        <authorList>
            <person name="Arriola M.B."/>
            <person name="Velmurugan N."/>
            <person name="Zhang Y."/>
            <person name="Plunkett M.H."/>
            <person name="Hondzo H."/>
            <person name="Barney B.M."/>
        </authorList>
    </citation>
    <scope>NUCLEOTIDE SEQUENCE [LARGE SCALE GENOMIC DNA]</scope>
    <source>
        <strain evidence="17 18">SAG 241.80</strain>
    </source>
</reference>
<dbReference type="AlphaFoldDB" id="A0A2P6VR81"/>
<comment type="function">
    <text evidence="13">Acts as a positive regulator of hedgehog signaling and regulates ciliary function.</text>
</comment>
<dbReference type="InterPro" id="IPR017975">
    <property type="entry name" value="Tubulin_CS"/>
</dbReference>
<evidence type="ECO:0000256" key="1">
    <source>
        <dbReference type="ARBA" id="ARBA00004114"/>
    </source>
</evidence>
<dbReference type="PANTHER" id="PTHR11588">
    <property type="entry name" value="TUBULIN"/>
    <property type="match status" value="1"/>
</dbReference>
<keyword evidence="7 14" id="KW-0547">Nucleotide-binding</keyword>
<evidence type="ECO:0000256" key="6">
    <source>
        <dbReference type="ARBA" id="ARBA00022701"/>
    </source>
</evidence>
<dbReference type="Gene3D" id="1.10.287.600">
    <property type="entry name" value="Helix hairpin bin"/>
    <property type="match status" value="1"/>
</dbReference>
<dbReference type="GO" id="GO:0005929">
    <property type="term" value="C:cilium"/>
    <property type="evidence" value="ECO:0007669"/>
    <property type="project" value="UniProtKB-SubCell"/>
</dbReference>
<dbReference type="SUPFAM" id="SSF52490">
    <property type="entry name" value="Tubulin nucleotide-binding domain-like"/>
    <property type="match status" value="1"/>
</dbReference>
<feature type="region of interest" description="Disordered" evidence="15">
    <location>
        <begin position="385"/>
        <end position="430"/>
    </location>
</feature>
<gene>
    <name evidence="17" type="primary">g279</name>
    <name evidence="17" type="ORF">C2E20_0279</name>
</gene>
<comment type="similarity">
    <text evidence="4 14">Belongs to the tubulin family.</text>
</comment>
<name>A0A2P6VR81_9CHLO</name>
<evidence type="ECO:0000256" key="15">
    <source>
        <dbReference type="SAM" id="MobiDB-lite"/>
    </source>
</evidence>
<evidence type="ECO:0000313" key="18">
    <source>
        <dbReference type="Proteomes" id="UP000239649"/>
    </source>
</evidence>
<evidence type="ECO:0000313" key="17">
    <source>
        <dbReference type="EMBL" id="PSC76575.1"/>
    </source>
</evidence>
<evidence type="ECO:0000256" key="14">
    <source>
        <dbReference type="RuleBase" id="RU000352"/>
    </source>
</evidence>
<comment type="caution">
    <text evidence="17">The sequence shown here is derived from an EMBL/GenBank/DDBJ whole genome shotgun (WGS) entry which is preliminary data.</text>
</comment>
<feature type="domain" description="Tubulin/FtsZ GTPase" evidence="16">
    <location>
        <begin position="46"/>
        <end position="251"/>
    </location>
</feature>
<comment type="subcellular location">
    <subcellularLocation>
        <location evidence="3">Cell projection</location>
        <location evidence="3">Cilium</location>
    </subcellularLocation>
    <subcellularLocation>
        <location evidence="1">Cytoplasm</location>
        <location evidence="1">Cytoskeleton</location>
        <location evidence="1">Microtubule organizing center</location>
        <location evidence="1">Centrosome</location>
        <location evidence="1">Centriole</location>
    </subcellularLocation>
    <subcellularLocation>
        <location evidence="2">Nucleus</location>
    </subcellularLocation>
</comment>
<dbReference type="Gene3D" id="3.40.50.1440">
    <property type="entry name" value="Tubulin/FtsZ, GTPase domain"/>
    <property type="match status" value="1"/>
</dbReference>
<organism evidence="17 18">
    <name type="scientific">Micractinium conductrix</name>
    <dbReference type="NCBI Taxonomy" id="554055"/>
    <lineage>
        <taxon>Eukaryota</taxon>
        <taxon>Viridiplantae</taxon>
        <taxon>Chlorophyta</taxon>
        <taxon>core chlorophytes</taxon>
        <taxon>Trebouxiophyceae</taxon>
        <taxon>Chlorellales</taxon>
        <taxon>Chlorellaceae</taxon>
        <taxon>Chlorella clade</taxon>
        <taxon>Micractinium</taxon>
    </lineage>
</organism>
<keyword evidence="9 14" id="KW-0342">GTP-binding</keyword>
<feature type="compositionally biased region" description="Polar residues" evidence="15">
    <location>
        <begin position="248"/>
        <end position="261"/>
    </location>
</feature>
<dbReference type="InterPro" id="IPR003008">
    <property type="entry name" value="Tubulin_FtsZ_GTPase"/>
</dbReference>
<dbReference type="GO" id="GO:0005200">
    <property type="term" value="F:structural constituent of cytoskeleton"/>
    <property type="evidence" value="ECO:0007669"/>
    <property type="project" value="InterPro"/>
</dbReference>
<sequence length="544" mass="55275">MNGDAGVVTLAVGQAGVQGAAALFQALAAETAVRSASGGDRLTAGAERFFYLASTGGGRARPTARAVLVDLEPKAVNAAQHSALAGSGGAWQFSRVAALTRAPGAANNWAAGALVHAPTVRDGVLGMLRRQAERCDRLAGVLVMQSAAGGTGSGLGSALTEALRDEMPAAPLLHHCIWPYECGEVAVAPYNCVLSLAALAEHSSGVMLTPNDELASACTQQLGVQRPGMEDLNAVAAHQLAALLLPSTRQQAPSAQLRSTTSGGGGGRGAAARGRGRGRPAWDAAPAAEHEPSRQAAPAGAWDGSFGGGSRWSDDEAPQRGGGSSSAGGPLDVFADVCVRLCATPGHRLLSLRTGPLLPPSQFDFTPFNWPVVLRDLRHAQLHSRGVQGGAASAPPAGAAGGRQPACSGGVSRRAGLGGGSGSGSGSTRGSNKALANLLIVRGDGSRTADASCFADPALYSSRGGGSLAVAASEQRLGGQQMLATALSNDQAAAAPVGRMLDRASLLFDARCYMHHYERHGLSCTDFHEALEAVEGVVERYRDL</sequence>
<dbReference type="InterPro" id="IPR036525">
    <property type="entry name" value="Tubulin/FtsZ_GTPase_sf"/>
</dbReference>
<protein>
    <recommendedName>
        <fullName evidence="5">Tubulin delta chain</fullName>
    </recommendedName>
    <alternativeName>
        <fullName evidence="12">Delta-tubulin</fullName>
    </alternativeName>
</protein>
<evidence type="ECO:0000259" key="16">
    <source>
        <dbReference type="SMART" id="SM00864"/>
    </source>
</evidence>
<evidence type="ECO:0000256" key="3">
    <source>
        <dbReference type="ARBA" id="ARBA00004138"/>
    </source>
</evidence>
<dbReference type="GO" id="GO:0007017">
    <property type="term" value="P:microtubule-based process"/>
    <property type="evidence" value="ECO:0007669"/>
    <property type="project" value="InterPro"/>
</dbReference>
<keyword evidence="18" id="KW-1185">Reference proteome</keyword>
<dbReference type="EMBL" id="LHPF02000001">
    <property type="protein sequence ID" value="PSC76575.1"/>
    <property type="molecule type" value="Genomic_DNA"/>
</dbReference>
<dbReference type="STRING" id="554055.A0A2P6VR81"/>
<evidence type="ECO:0000256" key="7">
    <source>
        <dbReference type="ARBA" id="ARBA00022741"/>
    </source>
</evidence>
<feature type="region of interest" description="Disordered" evidence="15">
    <location>
        <begin position="248"/>
        <end position="328"/>
    </location>
</feature>
<evidence type="ECO:0000256" key="10">
    <source>
        <dbReference type="ARBA" id="ARBA00023242"/>
    </source>
</evidence>
<keyword evidence="6 14" id="KW-0493">Microtubule</keyword>
<dbReference type="PROSITE" id="PS00227">
    <property type="entry name" value="TUBULIN"/>
    <property type="match status" value="1"/>
</dbReference>
<evidence type="ECO:0000256" key="8">
    <source>
        <dbReference type="ARBA" id="ARBA00022794"/>
    </source>
</evidence>
<keyword evidence="8" id="KW-0970">Cilium biogenesis/degradation</keyword>
<dbReference type="GO" id="GO:0005814">
    <property type="term" value="C:centriole"/>
    <property type="evidence" value="ECO:0007669"/>
    <property type="project" value="UniProtKB-SubCell"/>
</dbReference>
<dbReference type="InterPro" id="IPR008280">
    <property type="entry name" value="Tub_FtsZ_C"/>
</dbReference>
<dbReference type="GO" id="GO:0030030">
    <property type="term" value="P:cell projection organization"/>
    <property type="evidence" value="ECO:0007669"/>
    <property type="project" value="UniProtKB-KW"/>
</dbReference>
<dbReference type="GO" id="GO:0005525">
    <property type="term" value="F:GTP binding"/>
    <property type="evidence" value="ECO:0007669"/>
    <property type="project" value="UniProtKB-UniRule"/>
</dbReference>
<dbReference type="PRINTS" id="PR01161">
    <property type="entry name" value="TUBULIN"/>
</dbReference>
<accession>A0A2P6VR81</accession>